<reference evidence="1 2" key="1">
    <citation type="journal article" date="2012" name="J. Bacteriol.">
        <title>Complete Genome Sequence of Burkholderia sp. Strain GG4, a Betaproteobacterium That Reduces 3-Oxo-N-Acylhomoserine Lactones and Produces Different N-Acylhomoserine Lactones.</title>
        <authorList>
            <person name="Hong K.W."/>
            <person name="Koh C.L."/>
            <person name="Sam C.K."/>
            <person name="Yin W.F."/>
            <person name="Chan K.G."/>
        </authorList>
    </citation>
    <scope>NUCLEOTIDE SEQUENCE [LARGE SCALE GENOMIC DNA]</scope>
    <source>
        <strain evidence="1 2">GG4</strain>
    </source>
</reference>
<accession>A0A9W3PCT8</accession>
<name>A0A9W3PCT8_BURCE</name>
<dbReference type="KEGG" id="bct:GEM_5621"/>
<organism evidence="1 2">
    <name type="scientific">Burkholderia cepacia GG4</name>
    <dbReference type="NCBI Taxonomy" id="1009846"/>
    <lineage>
        <taxon>Bacteria</taxon>
        <taxon>Pseudomonadati</taxon>
        <taxon>Pseudomonadota</taxon>
        <taxon>Betaproteobacteria</taxon>
        <taxon>Burkholderiales</taxon>
        <taxon>Burkholderiaceae</taxon>
        <taxon>Burkholderia</taxon>
        <taxon>Burkholderia cepacia complex</taxon>
    </lineage>
</organism>
<dbReference type="InterPro" id="IPR011008">
    <property type="entry name" value="Dimeric_a/b-barrel"/>
</dbReference>
<proteinExistence type="predicted"/>
<evidence type="ECO:0000313" key="1">
    <source>
        <dbReference type="EMBL" id="AFQ52005.1"/>
    </source>
</evidence>
<dbReference type="AlphaFoldDB" id="A0A9W3PCT8"/>
<protein>
    <submittedName>
        <fullName evidence="1">AsnC family transcriptional regulator</fullName>
    </submittedName>
</protein>
<dbReference type="EMBL" id="CP003775">
    <property type="protein sequence ID" value="AFQ52005.1"/>
    <property type="molecule type" value="Genomic_DNA"/>
</dbReference>
<dbReference type="Proteomes" id="UP000032866">
    <property type="component" value="Chromosome 2"/>
</dbReference>
<gene>
    <name evidence="1" type="ORF">GEM_5621</name>
</gene>
<sequence>MLILAVRNMDQYNALTRELFFANNNVKRFKTLVSMSRVKVGLEVPVDLDA</sequence>
<dbReference type="SUPFAM" id="SSF54909">
    <property type="entry name" value="Dimeric alpha+beta barrel"/>
    <property type="match status" value="1"/>
</dbReference>
<evidence type="ECO:0000313" key="2">
    <source>
        <dbReference type="Proteomes" id="UP000032866"/>
    </source>
</evidence>